<feature type="non-terminal residue" evidence="1">
    <location>
        <position position="1"/>
    </location>
</feature>
<gene>
    <name evidence="1" type="ORF">MAR_002108</name>
</gene>
<evidence type="ECO:0000313" key="2">
    <source>
        <dbReference type="Proteomes" id="UP001164746"/>
    </source>
</evidence>
<organism evidence="1 2">
    <name type="scientific">Mya arenaria</name>
    <name type="common">Soft-shell clam</name>
    <dbReference type="NCBI Taxonomy" id="6604"/>
    <lineage>
        <taxon>Eukaryota</taxon>
        <taxon>Metazoa</taxon>
        <taxon>Spiralia</taxon>
        <taxon>Lophotrochozoa</taxon>
        <taxon>Mollusca</taxon>
        <taxon>Bivalvia</taxon>
        <taxon>Autobranchia</taxon>
        <taxon>Heteroconchia</taxon>
        <taxon>Euheterodonta</taxon>
        <taxon>Imparidentia</taxon>
        <taxon>Neoheterodontei</taxon>
        <taxon>Myida</taxon>
        <taxon>Myoidea</taxon>
        <taxon>Myidae</taxon>
        <taxon>Mya</taxon>
    </lineage>
</organism>
<dbReference type="SUPFAM" id="SSF52047">
    <property type="entry name" value="RNI-like"/>
    <property type="match status" value="1"/>
</dbReference>
<dbReference type="Proteomes" id="UP001164746">
    <property type="component" value="Chromosome 11"/>
</dbReference>
<evidence type="ECO:0000313" key="1">
    <source>
        <dbReference type="EMBL" id="WAR20270.1"/>
    </source>
</evidence>
<proteinExistence type="predicted"/>
<sequence>MGVFDSPEAQNWLRQWLAVFITREAILPVVKSEASHLHTDILGALQASVCSQDHGRITDTSILSCRFHDEFRDEIKRRHKQRPSWKNATTDTWHNDAFSIAKLFMQPSGYDDKTNFDQIDFNGIAAFMFNCRRFPAAVQSSSDQLKTILPELVGDHWKSIIEGIATKCLQDIHDLSKDEKHSWRIEADKKRADFQFLGDSIMSNLASSSENALCDIKKTLEVSLETIANSIKNGIDIIEEYIVKGERKIDAKTEKGERNLSEMTETGKRNISEKTIRGERKIEQKTEIAEREIEVKTELGTRTIYERTKLVERRIEKKTEIGERKIEEKTDIGERKIEEKTKKVEQEIDAKISLLNEKRGNLTKAVSLHIYGDAQHISNFANSIDSNALDLENYTSLKYLHLQNLHYKDVTGLNLYNLRECDIEFHSWHGPTAQHLIHTFYHCDIDSLKNIKTLKLSNVKGFAFLRQVPEQKEHLDLRGLENFTNLGLSNLAYSDVVNLQTSRLHYLRLKFNELQRAPQLMSTLSTHGTYQ</sequence>
<dbReference type="PANTHER" id="PTHR35083">
    <property type="entry name" value="RGD1565685 PROTEIN"/>
    <property type="match status" value="1"/>
</dbReference>
<name>A0ABY7FDM0_MYAAR</name>
<dbReference type="Gene3D" id="3.80.10.10">
    <property type="entry name" value="Ribonuclease Inhibitor"/>
    <property type="match status" value="1"/>
</dbReference>
<protein>
    <submittedName>
        <fullName evidence="1">Uncharacterized protein</fullName>
    </submittedName>
</protein>
<dbReference type="InterPro" id="IPR027897">
    <property type="entry name" value="DUF4559"/>
</dbReference>
<dbReference type="EMBL" id="CP111022">
    <property type="protein sequence ID" value="WAR20270.1"/>
    <property type="molecule type" value="Genomic_DNA"/>
</dbReference>
<keyword evidence="2" id="KW-1185">Reference proteome</keyword>
<dbReference type="InterPro" id="IPR032675">
    <property type="entry name" value="LRR_dom_sf"/>
</dbReference>
<dbReference type="Pfam" id="PF15112">
    <property type="entry name" value="DUF4559"/>
    <property type="match status" value="1"/>
</dbReference>
<accession>A0ABY7FDM0</accession>
<reference evidence="1" key="1">
    <citation type="submission" date="2022-11" db="EMBL/GenBank/DDBJ databases">
        <title>Centuries of genome instability and evolution in soft-shell clam transmissible cancer (bioRxiv).</title>
        <authorList>
            <person name="Hart S.F.M."/>
            <person name="Yonemitsu M.A."/>
            <person name="Giersch R.M."/>
            <person name="Beal B.F."/>
            <person name="Arriagada G."/>
            <person name="Davis B.W."/>
            <person name="Ostrander E.A."/>
            <person name="Goff S.P."/>
            <person name="Metzger M.J."/>
        </authorList>
    </citation>
    <scope>NUCLEOTIDE SEQUENCE</scope>
    <source>
        <strain evidence="1">MELC-2E11</strain>
        <tissue evidence="1">Siphon/mantle</tissue>
    </source>
</reference>
<dbReference type="PANTHER" id="PTHR35083:SF1">
    <property type="entry name" value="RGD1565685 PROTEIN"/>
    <property type="match status" value="1"/>
</dbReference>